<name>A0A3N6MRN2_9BURK</name>
<reference evidence="1 2" key="1">
    <citation type="submission" date="2018-11" db="EMBL/GenBank/DDBJ databases">
        <title>Paraburkholderia sp. DHOA04, isolated from soil.</title>
        <authorList>
            <person name="Gao Z.-H."/>
            <person name="Qiu L.-H."/>
            <person name="Fu J.-C."/>
        </authorList>
    </citation>
    <scope>NUCLEOTIDE SEQUENCE [LARGE SCALE GENOMIC DNA]</scope>
    <source>
        <strain evidence="1 2">DHOA04</strain>
    </source>
</reference>
<proteinExistence type="predicted"/>
<dbReference type="RefSeq" id="WP_124151301.1">
    <property type="nucleotide sequence ID" value="NZ_RQIS01000007.1"/>
</dbReference>
<comment type="caution">
    <text evidence="1">The sequence shown here is derived from an EMBL/GenBank/DDBJ whole genome shotgun (WGS) entry which is preliminary data.</text>
</comment>
<evidence type="ECO:0000313" key="1">
    <source>
        <dbReference type="EMBL" id="RQH06624.1"/>
    </source>
</evidence>
<dbReference type="OrthoDB" id="9175647at2"/>
<keyword evidence="2" id="KW-1185">Reference proteome</keyword>
<dbReference type="Proteomes" id="UP000272778">
    <property type="component" value="Unassembled WGS sequence"/>
</dbReference>
<dbReference type="AlphaFoldDB" id="A0A3N6MRN2"/>
<dbReference type="EMBL" id="RQIS01000007">
    <property type="protein sequence ID" value="RQH06624.1"/>
    <property type="molecule type" value="Genomic_DNA"/>
</dbReference>
<organism evidence="1 2">
    <name type="scientific">Paraburkholderia dinghuensis</name>
    <dbReference type="NCBI Taxonomy" id="2305225"/>
    <lineage>
        <taxon>Bacteria</taxon>
        <taxon>Pseudomonadati</taxon>
        <taxon>Pseudomonadota</taxon>
        <taxon>Betaproteobacteria</taxon>
        <taxon>Burkholderiales</taxon>
        <taxon>Burkholderiaceae</taxon>
        <taxon>Paraburkholderia</taxon>
    </lineage>
</organism>
<accession>A0A3N6MRN2</accession>
<gene>
    <name evidence="1" type="ORF">D1Y85_12185</name>
</gene>
<sequence length="271" mass="26918">MGNYTLSYDGSCFTLGARTWRIPDGTYSAIQFQDGCIVGVGQMPEPSYTPAPCCSDTSSNGGSTTTDITVSPDACNLTSLGAAGLATFLYVSPGNGVSVSGCGTHADPLRISVSATGDSTIVATSGAQPITVSGDGSSTAALVIGMATQITAGDYAGFSVNQYGLVTGYSAPSNGASVTAMVGFSGVSAQEQPIGSGVYSVGLASTGVTAGMYRVGRYELTVNAQGQITGISEAIAPVTAGSFYSPPNPNVPGDTGKTVSYNADGLITGIA</sequence>
<evidence type="ECO:0000313" key="2">
    <source>
        <dbReference type="Proteomes" id="UP000272778"/>
    </source>
</evidence>
<protein>
    <submittedName>
        <fullName evidence="1">Uncharacterized protein</fullName>
    </submittedName>
</protein>